<dbReference type="EMBL" id="CAJPWZ010001773">
    <property type="protein sequence ID" value="CAG2223047.1"/>
    <property type="molecule type" value="Genomic_DNA"/>
</dbReference>
<feature type="chain" id="PRO_5035806974" description="ShKT domain-containing protein" evidence="5">
    <location>
        <begin position="19"/>
        <end position="639"/>
    </location>
</feature>
<dbReference type="GO" id="GO:0004675">
    <property type="term" value="F:transmembrane receptor protein serine/threonine kinase activity"/>
    <property type="evidence" value="ECO:0007669"/>
    <property type="project" value="InterPro"/>
</dbReference>
<evidence type="ECO:0000313" key="7">
    <source>
        <dbReference type="EMBL" id="CAG2223047.1"/>
    </source>
</evidence>
<feature type="signal peptide" evidence="5">
    <location>
        <begin position="1"/>
        <end position="18"/>
    </location>
</feature>
<dbReference type="PANTHER" id="PTHR46989">
    <property type="entry name" value="USP DOMAIN-CONTAINING PROTEIN"/>
    <property type="match status" value="1"/>
</dbReference>
<dbReference type="Pfam" id="PF00582">
    <property type="entry name" value="Usp"/>
    <property type="match status" value="1"/>
</dbReference>
<keyword evidence="8" id="KW-1185">Reference proteome</keyword>
<dbReference type="InterPro" id="IPR003582">
    <property type="entry name" value="ShKT_dom"/>
</dbReference>
<dbReference type="OrthoDB" id="6122975at2759"/>
<evidence type="ECO:0000256" key="3">
    <source>
        <dbReference type="ARBA" id="ARBA00023136"/>
    </source>
</evidence>
<dbReference type="AlphaFoldDB" id="A0A8S3SWI4"/>
<feature type="domain" description="ShKT" evidence="6">
    <location>
        <begin position="261"/>
        <end position="296"/>
    </location>
</feature>
<dbReference type="InterPro" id="IPR000472">
    <property type="entry name" value="Activin_recp"/>
</dbReference>
<keyword evidence="2 5" id="KW-0732">Signal</keyword>
<dbReference type="SUPFAM" id="SSF57302">
    <property type="entry name" value="Snake toxin-like"/>
    <property type="match status" value="1"/>
</dbReference>
<proteinExistence type="predicted"/>
<keyword evidence="3" id="KW-0472">Membrane</keyword>
<dbReference type="Proteomes" id="UP000683360">
    <property type="component" value="Unassembled WGS sequence"/>
</dbReference>
<comment type="subcellular location">
    <subcellularLocation>
        <location evidence="1">Membrane</location>
    </subcellularLocation>
</comment>
<evidence type="ECO:0000256" key="1">
    <source>
        <dbReference type="ARBA" id="ARBA00004370"/>
    </source>
</evidence>
<dbReference type="InterPro" id="IPR043159">
    <property type="entry name" value="Lectin_gal-bd_sf"/>
</dbReference>
<dbReference type="SUPFAM" id="SSF52402">
    <property type="entry name" value="Adenine nucleotide alpha hydrolases-like"/>
    <property type="match status" value="1"/>
</dbReference>
<evidence type="ECO:0000256" key="4">
    <source>
        <dbReference type="PROSITE-ProRule" id="PRU01005"/>
    </source>
</evidence>
<name>A0A8S3SWI4_MYTED</name>
<protein>
    <recommendedName>
        <fullName evidence="6">ShKT domain-containing protein</fullName>
    </recommendedName>
</protein>
<dbReference type="InterPro" id="IPR006015">
    <property type="entry name" value="Universal_stress_UspA"/>
</dbReference>
<evidence type="ECO:0000259" key="6">
    <source>
        <dbReference type="PROSITE" id="PS51670"/>
    </source>
</evidence>
<dbReference type="CDD" id="cd23659">
    <property type="entry name" value="USP_At3g01520-like"/>
    <property type="match status" value="1"/>
</dbReference>
<comment type="caution">
    <text evidence="7">The sequence shown here is derived from an EMBL/GenBank/DDBJ whole genome shotgun (WGS) entry which is preliminary data.</text>
</comment>
<dbReference type="PANTHER" id="PTHR46989:SF3">
    <property type="entry name" value="USPA DOMAIN-CONTAINING PROTEIN"/>
    <property type="match status" value="1"/>
</dbReference>
<keyword evidence="4" id="KW-1015">Disulfide bond</keyword>
<accession>A0A8S3SWI4</accession>
<dbReference type="Gene3D" id="3.40.50.620">
    <property type="entry name" value="HUPs"/>
    <property type="match status" value="1"/>
</dbReference>
<dbReference type="PRINTS" id="PR01438">
    <property type="entry name" value="UNVRSLSTRESS"/>
</dbReference>
<evidence type="ECO:0000313" key="8">
    <source>
        <dbReference type="Proteomes" id="UP000683360"/>
    </source>
</evidence>
<feature type="disulfide bond" evidence="4">
    <location>
        <begin position="280"/>
        <end position="293"/>
    </location>
</feature>
<dbReference type="InterPro" id="IPR006016">
    <property type="entry name" value="UspA"/>
</dbReference>
<dbReference type="InterPro" id="IPR014729">
    <property type="entry name" value="Rossmann-like_a/b/a_fold"/>
</dbReference>
<dbReference type="Pfam" id="PF01064">
    <property type="entry name" value="Activin_recp"/>
    <property type="match status" value="1"/>
</dbReference>
<dbReference type="GO" id="GO:0016020">
    <property type="term" value="C:membrane"/>
    <property type="evidence" value="ECO:0007669"/>
    <property type="project" value="UniProtKB-SubCell"/>
</dbReference>
<gene>
    <name evidence="7" type="ORF">MEDL_36319</name>
</gene>
<evidence type="ECO:0000256" key="2">
    <source>
        <dbReference type="ARBA" id="ARBA00022729"/>
    </source>
</evidence>
<dbReference type="InterPro" id="IPR045860">
    <property type="entry name" value="Snake_toxin-like_sf"/>
</dbReference>
<dbReference type="CDD" id="cd22823">
    <property type="entry name" value="Gal_Rha_Lectin"/>
    <property type="match status" value="1"/>
</dbReference>
<comment type="caution">
    <text evidence="4">Lacks conserved residue(s) required for the propagation of feature annotation.</text>
</comment>
<organism evidence="7 8">
    <name type="scientific">Mytilus edulis</name>
    <name type="common">Blue mussel</name>
    <dbReference type="NCBI Taxonomy" id="6550"/>
    <lineage>
        <taxon>Eukaryota</taxon>
        <taxon>Metazoa</taxon>
        <taxon>Spiralia</taxon>
        <taxon>Lophotrochozoa</taxon>
        <taxon>Mollusca</taxon>
        <taxon>Bivalvia</taxon>
        <taxon>Autobranchia</taxon>
        <taxon>Pteriomorphia</taxon>
        <taxon>Mytilida</taxon>
        <taxon>Mytiloidea</taxon>
        <taxon>Mytilidae</taxon>
        <taxon>Mytilinae</taxon>
        <taxon>Mytilus</taxon>
    </lineage>
</organism>
<reference evidence="7" key="1">
    <citation type="submission" date="2021-03" db="EMBL/GenBank/DDBJ databases">
        <authorList>
            <person name="Bekaert M."/>
        </authorList>
    </citation>
    <scope>NUCLEOTIDE SEQUENCE</scope>
</reference>
<dbReference type="PROSITE" id="PS51670">
    <property type="entry name" value="SHKT"/>
    <property type="match status" value="1"/>
</dbReference>
<dbReference type="Gene3D" id="2.60.120.740">
    <property type="match status" value="1"/>
</dbReference>
<evidence type="ECO:0000256" key="5">
    <source>
        <dbReference type="SAM" id="SignalP"/>
    </source>
</evidence>
<sequence>MKLFYLPVVFVVVFGSRGNVPISDADLNEQHGDPPSYARNRYNYGYSSTGGNNFYPYDARVKVHNSGHIYSPYGGHSYSPYGGQGNGQYGRESSFGHRFGHLECLRKCKAWRINYWQRFCNKHTIRLYCNENYFLKIQNAQYGNIPCHPSNKRFNGHPSCQANTGQVLKNARENCDYKKQCTAKVDNRLFGKRPAFNHYCSYHVRSISYYAEYECRPSKTLCAAFCKCRQAPSRSPNGYGRNTAAYCKTELAAVQTVGPTCEDIDENICTKLGQIYSGFCNDSCISKLCRRSCGMCPVKCYECHEVDEPRLCTNVTQCPDMDHIYKKNFGSPIKRDLRIDAACCSYDQCNNRFPEEIQGSSYTTSTKVRCYSCNEVDNVKDCNVTSLCQGTKQCFSVKTLSIDDLRPVVRLGCMEAKTCQRFTASPGIIFGKRQPLQPKGGCCHNDLCNHNLASSLTTKKTIPTPSPTTTTATPRPTVNSHCGSLIDFVSDNEMGHTLRYFLHYGPGHLHIDGSYWSAATTHLGSIWVWDSTGNHLTSDFTHDLGTALLGQCGSVHHHLSPLRVLPDFRQLLNGVVKSAQAPKPGEGILRVAKEENASMIVTGTRGLGKIRRTLLGSVSDYLVHHSPVPVLVCRFKEKK</sequence>
<dbReference type="Gene3D" id="2.10.60.10">
    <property type="entry name" value="CD59"/>
    <property type="match status" value="1"/>
</dbReference>